<gene>
    <name evidence="1" type="ORF">BS47DRAFT_1454118</name>
</gene>
<reference evidence="1" key="1">
    <citation type="journal article" date="2020" name="Nat. Commun.">
        <title>Large-scale genome sequencing of mycorrhizal fungi provides insights into the early evolution of symbiotic traits.</title>
        <authorList>
            <person name="Miyauchi S."/>
            <person name="Kiss E."/>
            <person name="Kuo A."/>
            <person name="Drula E."/>
            <person name="Kohler A."/>
            <person name="Sanchez-Garcia M."/>
            <person name="Morin E."/>
            <person name="Andreopoulos B."/>
            <person name="Barry K.W."/>
            <person name="Bonito G."/>
            <person name="Buee M."/>
            <person name="Carver A."/>
            <person name="Chen C."/>
            <person name="Cichocki N."/>
            <person name="Clum A."/>
            <person name="Culley D."/>
            <person name="Crous P.W."/>
            <person name="Fauchery L."/>
            <person name="Girlanda M."/>
            <person name="Hayes R.D."/>
            <person name="Keri Z."/>
            <person name="LaButti K."/>
            <person name="Lipzen A."/>
            <person name="Lombard V."/>
            <person name="Magnuson J."/>
            <person name="Maillard F."/>
            <person name="Murat C."/>
            <person name="Nolan M."/>
            <person name="Ohm R.A."/>
            <person name="Pangilinan J."/>
            <person name="Pereira M.F."/>
            <person name="Perotto S."/>
            <person name="Peter M."/>
            <person name="Pfister S."/>
            <person name="Riley R."/>
            <person name="Sitrit Y."/>
            <person name="Stielow J.B."/>
            <person name="Szollosi G."/>
            <person name="Zifcakova L."/>
            <person name="Stursova M."/>
            <person name="Spatafora J.W."/>
            <person name="Tedersoo L."/>
            <person name="Vaario L.M."/>
            <person name="Yamada A."/>
            <person name="Yan M."/>
            <person name="Wang P."/>
            <person name="Xu J."/>
            <person name="Bruns T."/>
            <person name="Baldrian P."/>
            <person name="Vilgalys R."/>
            <person name="Dunand C."/>
            <person name="Henrissat B."/>
            <person name="Grigoriev I.V."/>
            <person name="Hibbett D."/>
            <person name="Nagy L.G."/>
            <person name="Martin F.M."/>
        </authorList>
    </citation>
    <scope>NUCLEOTIDE SEQUENCE</scope>
    <source>
        <strain evidence="1">UP504</strain>
    </source>
</reference>
<dbReference type="EMBL" id="MU129458">
    <property type="protein sequence ID" value="KAF9503066.1"/>
    <property type="molecule type" value="Genomic_DNA"/>
</dbReference>
<accession>A0A9P6AC73</accession>
<name>A0A9P6AC73_9AGAM</name>
<evidence type="ECO:0000313" key="2">
    <source>
        <dbReference type="Proteomes" id="UP000886523"/>
    </source>
</evidence>
<protein>
    <submittedName>
        <fullName evidence="1">Uncharacterized protein</fullName>
    </submittedName>
</protein>
<organism evidence="1 2">
    <name type="scientific">Hydnum rufescens UP504</name>
    <dbReference type="NCBI Taxonomy" id="1448309"/>
    <lineage>
        <taxon>Eukaryota</taxon>
        <taxon>Fungi</taxon>
        <taxon>Dikarya</taxon>
        <taxon>Basidiomycota</taxon>
        <taxon>Agaricomycotina</taxon>
        <taxon>Agaricomycetes</taxon>
        <taxon>Cantharellales</taxon>
        <taxon>Hydnaceae</taxon>
        <taxon>Hydnum</taxon>
    </lineage>
</organism>
<sequence>MYLVQMNGLSNSPQHPLVATSEDGPQNAGGIKFGIHTLMRVMIKPRCLWRRRIAVEDDSTPENIASSNDNSRLQTLVKGYTNFGTDTYKFANNQLGDSKIIPYHALTFLG</sequence>
<dbReference type="Proteomes" id="UP000886523">
    <property type="component" value="Unassembled WGS sequence"/>
</dbReference>
<comment type="caution">
    <text evidence="1">The sequence shown here is derived from an EMBL/GenBank/DDBJ whole genome shotgun (WGS) entry which is preliminary data.</text>
</comment>
<proteinExistence type="predicted"/>
<dbReference type="AlphaFoldDB" id="A0A9P6AC73"/>
<evidence type="ECO:0000313" key="1">
    <source>
        <dbReference type="EMBL" id="KAF9503066.1"/>
    </source>
</evidence>
<keyword evidence="2" id="KW-1185">Reference proteome</keyword>